<gene>
    <name evidence="7" type="ORF">GCM10023200_54580</name>
</gene>
<dbReference type="InterPro" id="IPR000847">
    <property type="entry name" value="LysR_HTH_N"/>
</dbReference>
<accession>A0ABP9CF66</accession>
<dbReference type="Pfam" id="PF00126">
    <property type="entry name" value="HTH_1"/>
    <property type="match status" value="1"/>
</dbReference>
<dbReference type="EMBL" id="BAABHO010000068">
    <property type="protein sequence ID" value="GAA4809885.1"/>
    <property type="molecule type" value="Genomic_DNA"/>
</dbReference>
<dbReference type="PANTHER" id="PTHR30346">
    <property type="entry name" value="TRANSCRIPTIONAL DUAL REGULATOR HCAR-RELATED"/>
    <property type="match status" value="1"/>
</dbReference>
<sequence>MELSSLVVDLRQLRYVVAVAEERHFGRTAERLHITQPSLSRAIEQLERDLGVALLERSPARVAPIAAREVLLDEARTVLDQVARARTRVVGAAGPALGTLGRSCARRTSACRPSCGTATWARCRWATSSRPASSPCRSPTTRPASSSSRGGPATGTPLVRAVVAVAAAVFAHTSRPGAAAAPSGR</sequence>
<keyword evidence="2" id="KW-0805">Transcription regulation</keyword>
<reference evidence="8" key="1">
    <citation type="journal article" date="2019" name="Int. J. Syst. Evol. Microbiol.">
        <title>The Global Catalogue of Microorganisms (GCM) 10K type strain sequencing project: providing services to taxonomists for standard genome sequencing and annotation.</title>
        <authorList>
            <consortium name="The Broad Institute Genomics Platform"/>
            <consortium name="The Broad Institute Genome Sequencing Center for Infectious Disease"/>
            <person name="Wu L."/>
            <person name="Ma J."/>
        </authorList>
    </citation>
    <scope>NUCLEOTIDE SEQUENCE [LARGE SCALE GENOMIC DNA]</scope>
    <source>
        <strain evidence="8">JCM 17979</strain>
    </source>
</reference>
<keyword evidence="4" id="KW-0804">Transcription</keyword>
<comment type="caution">
    <text evidence="7">The sequence shown here is derived from an EMBL/GenBank/DDBJ whole genome shotgun (WGS) entry which is preliminary data.</text>
</comment>
<dbReference type="Proteomes" id="UP001500928">
    <property type="component" value="Unassembled WGS sequence"/>
</dbReference>
<evidence type="ECO:0000256" key="1">
    <source>
        <dbReference type="ARBA" id="ARBA00009437"/>
    </source>
</evidence>
<dbReference type="PROSITE" id="PS50931">
    <property type="entry name" value="HTH_LYSR"/>
    <property type="match status" value="1"/>
</dbReference>
<dbReference type="PANTHER" id="PTHR30346:SF0">
    <property type="entry name" value="HCA OPERON TRANSCRIPTIONAL ACTIVATOR HCAR"/>
    <property type="match status" value="1"/>
</dbReference>
<keyword evidence="8" id="KW-1185">Reference proteome</keyword>
<protein>
    <recommendedName>
        <fullName evidence="6">HTH lysR-type domain-containing protein</fullName>
    </recommendedName>
</protein>
<dbReference type="PRINTS" id="PR00039">
    <property type="entry name" value="HTHLYSR"/>
</dbReference>
<evidence type="ECO:0000256" key="4">
    <source>
        <dbReference type="ARBA" id="ARBA00023163"/>
    </source>
</evidence>
<evidence type="ECO:0000259" key="6">
    <source>
        <dbReference type="PROSITE" id="PS50931"/>
    </source>
</evidence>
<dbReference type="InterPro" id="IPR036388">
    <property type="entry name" value="WH-like_DNA-bd_sf"/>
</dbReference>
<evidence type="ECO:0000256" key="5">
    <source>
        <dbReference type="SAM" id="MobiDB-lite"/>
    </source>
</evidence>
<keyword evidence="3" id="KW-0238">DNA-binding</keyword>
<evidence type="ECO:0000256" key="3">
    <source>
        <dbReference type="ARBA" id="ARBA00023125"/>
    </source>
</evidence>
<name>A0ABP9CF66_9PSEU</name>
<comment type="similarity">
    <text evidence="1">Belongs to the LysR transcriptional regulatory family.</text>
</comment>
<dbReference type="SUPFAM" id="SSF46785">
    <property type="entry name" value="Winged helix' DNA-binding domain"/>
    <property type="match status" value="1"/>
</dbReference>
<feature type="region of interest" description="Disordered" evidence="5">
    <location>
        <begin position="129"/>
        <end position="155"/>
    </location>
</feature>
<evidence type="ECO:0000313" key="7">
    <source>
        <dbReference type="EMBL" id="GAA4809885.1"/>
    </source>
</evidence>
<organism evidence="7 8">
    <name type="scientific">Actinomycetospora chlora</name>
    <dbReference type="NCBI Taxonomy" id="663608"/>
    <lineage>
        <taxon>Bacteria</taxon>
        <taxon>Bacillati</taxon>
        <taxon>Actinomycetota</taxon>
        <taxon>Actinomycetes</taxon>
        <taxon>Pseudonocardiales</taxon>
        <taxon>Pseudonocardiaceae</taxon>
        <taxon>Actinomycetospora</taxon>
    </lineage>
</organism>
<evidence type="ECO:0000256" key="2">
    <source>
        <dbReference type="ARBA" id="ARBA00023015"/>
    </source>
</evidence>
<evidence type="ECO:0000313" key="8">
    <source>
        <dbReference type="Proteomes" id="UP001500928"/>
    </source>
</evidence>
<dbReference type="Gene3D" id="1.10.10.10">
    <property type="entry name" value="Winged helix-like DNA-binding domain superfamily/Winged helix DNA-binding domain"/>
    <property type="match status" value="1"/>
</dbReference>
<feature type="domain" description="HTH lysR-type" evidence="6">
    <location>
        <begin position="8"/>
        <end position="65"/>
    </location>
</feature>
<proteinExistence type="inferred from homology"/>
<dbReference type="InterPro" id="IPR036390">
    <property type="entry name" value="WH_DNA-bd_sf"/>
</dbReference>